<reference evidence="3" key="2">
    <citation type="submission" date="2023-06" db="EMBL/GenBank/DDBJ databases">
        <authorList>
            <person name="Ma L."/>
            <person name="Liu K.-W."/>
            <person name="Li Z."/>
            <person name="Hsiao Y.-Y."/>
            <person name="Qi Y."/>
            <person name="Fu T."/>
            <person name="Tang G."/>
            <person name="Zhang D."/>
            <person name="Sun W.-H."/>
            <person name="Liu D.-K."/>
            <person name="Li Y."/>
            <person name="Chen G.-Z."/>
            <person name="Liu X.-D."/>
            <person name="Liao X.-Y."/>
            <person name="Jiang Y.-T."/>
            <person name="Yu X."/>
            <person name="Hao Y."/>
            <person name="Huang J."/>
            <person name="Zhao X.-W."/>
            <person name="Ke S."/>
            <person name="Chen Y.-Y."/>
            <person name="Wu W.-L."/>
            <person name="Hsu J.-L."/>
            <person name="Lin Y.-F."/>
            <person name="Huang M.-D."/>
            <person name="Li C.-Y."/>
            <person name="Huang L."/>
            <person name="Wang Z.-W."/>
            <person name="Zhao X."/>
            <person name="Zhong W.-Y."/>
            <person name="Peng D.-H."/>
            <person name="Ahmad S."/>
            <person name="Lan S."/>
            <person name="Zhang J.-S."/>
            <person name="Tsai W.-C."/>
            <person name="Van De Peer Y."/>
            <person name="Liu Z.-J."/>
        </authorList>
    </citation>
    <scope>NUCLEOTIDE SEQUENCE</scope>
    <source>
        <strain evidence="3">SCP</strain>
        <tissue evidence="3">Leaves</tissue>
    </source>
</reference>
<keyword evidence="4" id="KW-1185">Reference proteome</keyword>
<organism evidence="3 4">
    <name type="scientific">Acorus gramineus</name>
    <name type="common">Dwarf sweet flag</name>
    <dbReference type="NCBI Taxonomy" id="55184"/>
    <lineage>
        <taxon>Eukaryota</taxon>
        <taxon>Viridiplantae</taxon>
        <taxon>Streptophyta</taxon>
        <taxon>Embryophyta</taxon>
        <taxon>Tracheophyta</taxon>
        <taxon>Spermatophyta</taxon>
        <taxon>Magnoliopsida</taxon>
        <taxon>Liliopsida</taxon>
        <taxon>Acoraceae</taxon>
        <taxon>Acorus</taxon>
    </lineage>
</organism>
<dbReference type="InterPro" id="IPR010516">
    <property type="entry name" value="SAP18"/>
</dbReference>
<protein>
    <submittedName>
        <fullName evidence="3">Histone deacetylase complex subunit SAP18</fullName>
    </submittedName>
</protein>
<evidence type="ECO:0000313" key="3">
    <source>
        <dbReference type="EMBL" id="KAK1262093.1"/>
    </source>
</evidence>
<evidence type="ECO:0000256" key="1">
    <source>
        <dbReference type="ARBA" id="ARBA00009143"/>
    </source>
</evidence>
<sequence length="172" mass="19293">MAGAMAADVHGGDKNNNHYNYNNMGPRRLPQPKQQRQPWPGLSNPKRPRPPMEPVDREKTCPLLLRVFTKVGSHHAGEDFVVRGKEPKDEFQIYTWKDATLRELTALVKEVAPAARRREAKLSFAIVFPDKFGHFVVNPVGVAHGNWGKLDDGKALGELNFEVGDYLDVAIL</sequence>
<dbReference type="GO" id="GO:0003714">
    <property type="term" value="F:transcription corepressor activity"/>
    <property type="evidence" value="ECO:0007669"/>
    <property type="project" value="TreeGrafter"/>
</dbReference>
<gene>
    <name evidence="3" type="ORF">QJS04_geneDACA001018</name>
</gene>
<dbReference type="Pfam" id="PF06487">
    <property type="entry name" value="SAP18"/>
    <property type="match status" value="1"/>
</dbReference>
<accession>A0AAV9ACM7</accession>
<evidence type="ECO:0000256" key="2">
    <source>
        <dbReference type="SAM" id="MobiDB-lite"/>
    </source>
</evidence>
<comment type="similarity">
    <text evidence="1">Belongs to the SAP18 family.</text>
</comment>
<dbReference type="Proteomes" id="UP001179952">
    <property type="component" value="Unassembled WGS sequence"/>
</dbReference>
<evidence type="ECO:0000313" key="4">
    <source>
        <dbReference type="Proteomes" id="UP001179952"/>
    </source>
</evidence>
<dbReference type="PANTHER" id="PTHR13082">
    <property type="entry name" value="SAP18"/>
    <property type="match status" value="1"/>
</dbReference>
<reference evidence="3" key="1">
    <citation type="journal article" date="2023" name="Nat. Commun.">
        <title>Diploid and tetraploid genomes of Acorus and the evolution of monocots.</title>
        <authorList>
            <person name="Ma L."/>
            <person name="Liu K.W."/>
            <person name="Li Z."/>
            <person name="Hsiao Y.Y."/>
            <person name="Qi Y."/>
            <person name="Fu T."/>
            <person name="Tang G.D."/>
            <person name="Zhang D."/>
            <person name="Sun W.H."/>
            <person name="Liu D.K."/>
            <person name="Li Y."/>
            <person name="Chen G.Z."/>
            <person name="Liu X.D."/>
            <person name="Liao X.Y."/>
            <person name="Jiang Y.T."/>
            <person name="Yu X."/>
            <person name="Hao Y."/>
            <person name="Huang J."/>
            <person name="Zhao X.W."/>
            <person name="Ke S."/>
            <person name="Chen Y.Y."/>
            <person name="Wu W.L."/>
            <person name="Hsu J.L."/>
            <person name="Lin Y.F."/>
            <person name="Huang M.D."/>
            <person name="Li C.Y."/>
            <person name="Huang L."/>
            <person name="Wang Z.W."/>
            <person name="Zhao X."/>
            <person name="Zhong W.Y."/>
            <person name="Peng D.H."/>
            <person name="Ahmad S."/>
            <person name="Lan S."/>
            <person name="Zhang J.S."/>
            <person name="Tsai W.C."/>
            <person name="Van de Peer Y."/>
            <person name="Liu Z.J."/>
        </authorList>
    </citation>
    <scope>NUCLEOTIDE SEQUENCE</scope>
    <source>
        <strain evidence="3">SCP</strain>
    </source>
</reference>
<feature type="compositionally biased region" description="Low complexity" evidence="2">
    <location>
        <begin position="17"/>
        <end position="38"/>
    </location>
</feature>
<dbReference type="EMBL" id="JAUJYN010000010">
    <property type="protein sequence ID" value="KAK1262093.1"/>
    <property type="molecule type" value="Genomic_DNA"/>
</dbReference>
<name>A0AAV9ACM7_ACOGR</name>
<proteinExistence type="inferred from homology"/>
<dbReference type="Gene3D" id="3.10.20.550">
    <property type="entry name" value="ASAP complex, SAP18 subunit"/>
    <property type="match status" value="1"/>
</dbReference>
<comment type="caution">
    <text evidence="3">The sequence shown here is derived from an EMBL/GenBank/DDBJ whole genome shotgun (WGS) entry which is preliminary data.</text>
</comment>
<feature type="region of interest" description="Disordered" evidence="2">
    <location>
        <begin position="1"/>
        <end position="56"/>
    </location>
</feature>
<dbReference type="GO" id="GO:0005634">
    <property type="term" value="C:nucleus"/>
    <property type="evidence" value="ECO:0007669"/>
    <property type="project" value="TreeGrafter"/>
</dbReference>
<dbReference type="InterPro" id="IPR042534">
    <property type="entry name" value="SAP18_sf"/>
</dbReference>
<dbReference type="AlphaFoldDB" id="A0AAV9ACM7"/>
<dbReference type="PANTHER" id="PTHR13082:SF0">
    <property type="entry name" value="HISTONE DEACETYLASE COMPLEX SUBUNIT SAP18"/>
    <property type="match status" value="1"/>
</dbReference>